<keyword evidence="3 9" id="KW-0813">Transport</keyword>
<evidence type="ECO:0000256" key="7">
    <source>
        <dbReference type="ARBA" id="ARBA00022989"/>
    </source>
</evidence>
<evidence type="ECO:0000256" key="1">
    <source>
        <dbReference type="ARBA" id="ARBA00004651"/>
    </source>
</evidence>
<evidence type="ECO:0000256" key="8">
    <source>
        <dbReference type="ARBA" id="ARBA00023136"/>
    </source>
</evidence>
<feature type="transmembrane region" description="Helical" evidence="9">
    <location>
        <begin position="20"/>
        <end position="38"/>
    </location>
</feature>
<dbReference type="EMBL" id="FMZA01000025">
    <property type="protein sequence ID" value="SDC97859.1"/>
    <property type="molecule type" value="Genomic_DNA"/>
</dbReference>
<evidence type="ECO:0000313" key="10">
    <source>
        <dbReference type="EMBL" id="SDC97859.1"/>
    </source>
</evidence>
<evidence type="ECO:0000313" key="11">
    <source>
        <dbReference type="Proteomes" id="UP000199387"/>
    </source>
</evidence>
<evidence type="ECO:0000256" key="9">
    <source>
        <dbReference type="RuleBase" id="RU363064"/>
    </source>
</evidence>
<feature type="transmembrane region" description="Helical" evidence="9">
    <location>
        <begin position="101"/>
        <end position="126"/>
    </location>
</feature>
<feature type="transmembrane region" description="Helical" evidence="9">
    <location>
        <begin position="392"/>
        <end position="410"/>
    </location>
</feature>
<dbReference type="PROSITE" id="PS00873">
    <property type="entry name" value="NA_ALANINE_SYMP"/>
    <property type="match status" value="1"/>
</dbReference>
<evidence type="ECO:0000256" key="3">
    <source>
        <dbReference type="ARBA" id="ARBA00022448"/>
    </source>
</evidence>
<dbReference type="PANTHER" id="PTHR30330:SF3">
    <property type="entry name" value="TRANSCRIPTIONAL REGULATOR, LRP FAMILY"/>
    <property type="match status" value="1"/>
</dbReference>
<accession>A0A1G6QZQ2</accession>
<keyword evidence="11" id="KW-1185">Reference proteome</keyword>
<dbReference type="Gene3D" id="1.20.1740.10">
    <property type="entry name" value="Amino acid/polyamine transporter I"/>
    <property type="match status" value="1"/>
</dbReference>
<evidence type="ECO:0000256" key="5">
    <source>
        <dbReference type="ARBA" id="ARBA00022692"/>
    </source>
</evidence>
<dbReference type="AlphaFoldDB" id="A0A1G6QZQ2"/>
<feature type="transmembrane region" description="Helical" evidence="9">
    <location>
        <begin position="422"/>
        <end position="441"/>
    </location>
</feature>
<evidence type="ECO:0000256" key="2">
    <source>
        <dbReference type="ARBA" id="ARBA00009261"/>
    </source>
</evidence>
<feature type="transmembrane region" description="Helical" evidence="9">
    <location>
        <begin position="147"/>
        <end position="168"/>
    </location>
</feature>
<dbReference type="PANTHER" id="PTHR30330">
    <property type="entry name" value="AGSS FAMILY TRANSPORTER, SODIUM-ALANINE"/>
    <property type="match status" value="1"/>
</dbReference>
<name>A0A1G6QZQ2_9BACL</name>
<dbReference type="NCBIfam" id="TIGR00835">
    <property type="entry name" value="agcS"/>
    <property type="match status" value="1"/>
</dbReference>
<feature type="transmembrane region" description="Helical" evidence="9">
    <location>
        <begin position="310"/>
        <end position="328"/>
    </location>
</feature>
<dbReference type="GO" id="GO:0005283">
    <property type="term" value="F:amino acid:sodium symporter activity"/>
    <property type="evidence" value="ECO:0007669"/>
    <property type="project" value="InterPro"/>
</dbReference>
<keyword evidence="8 9" id="KW-0472">Membrane</keyword>
<comment type="similarity">
    <text evidence="2 9">Belongs to the alanine or glycine:cation symporter (AGCS) (TC 2.A.25) family.</text>
</comment>
<dbReference type="PRINTS" id="PR00175">
    <property type="entry name" value="NAALASMPORT"/>
</dbReference>
<dbReference type="Pfam" id="PF01235">
    <property type="entry name" value="Na_Ala_symp"/>
    <property type="match status" value="1"/>
</dbReference>
<feature type="transmembrane region" description="Helical" evidence="9">
    <location>
        <begin position="73"/>
        <end position="95"/>
    </location>
</feature>
<feature type="transmembrane region" description="Helical" evidence="9">
    <location>
        <begin position="245"/>
        <end position="268"/>
    </location>
</feature>
<proteinExistence type="inferred from homology"/>
<dbReference type="RefSeq" id="WP_245662291.1">
    <property type="nucleotide sequence ID" value="NZ_FMZA01000025.1"/>
</dbReference>
<dbReference type="STRING" id="1236220.SAMN04488112_12517"/>
<keyword evidence="7 9" id="KW-1133">Transmembrane helix</keyword>
<keyword evidence="6 9" id="KW-0769">Symport</keyword>
<sequence>MWKSIEESLLFWIGEINGYVWGWPTLVLLVGTGIYLSLRLGFLQFRTLPYALKLAFSPKQDQKSKGDISHFQSLTTALAATIGTGNIAGVATAVATGGPGAVFWMWVTALFGMATKYAEAILAVKYRITNEKGEISGGPMYYLERGLGWKWLAVLFALFGSVAAFGIGNVVQSHSVAGALTQMSGDAIPSWATGLTLAVLTGLVLLGGIRSIGRMTAFLVPFMALFYVAGGLIIVALNVDQVPAALSLIFTDAFSGSAVAGGVLGQVIKMGVARGLFSNEAGLGSAPIAAAAAKTDHPGRQALVSMTGTFLDTIVVCTITGLTIVMTGTFDQGNLEGAQITVAAFNNVLPTIGGLIVSIGLVLFAYSTILGWSYYGEKCFTYLFSEKTYISILYRSIFVIAVFFGALQPIELVWTLSDTMNGLMALPNLVGLLLLSGVVASETRDFQEKLKLEQSQKQKQNQTA</sequence>
<keyword evidence="4 9" id="KW-1003">Cell membrane</keyword>
<dbReference type="InterPro" id="IPR001463">
    <property type="entry name" value="Na/Ala_symport"/>
</dbReference>
<comment type="subcellular location">
    <subcellularLocation>
        <location evidence="1 9">Cell membrane</location>
        <topology evidence="1 9">Multi-pass membrane protein</topology>
    </subcellularLocation>
</comment>
<organism evidence="10 11">
    <name type="scientific">Melghirimyces thermohalophilus</name>
    <dbReference type="NCBI Taxonomy" id="1236220"/>
    <lineage>
        <taxon>Bacteria</taxon>
        <taxon>Bacillati</taxon>
        <taxon>Bacillota</taxon>
        <taxon>Bacilli</taxon>
        <taxon>Bacillales</taxon>
        <taxon>Thermoactinomycetaceae</taxon>
        <taxon>Melghirimyces</taxon>
    </lineage>
</organism>
<dbReference type="GO" id="GO:0005886">
    <property type="term" value="C:plasma membrane"/>
    <property type="evidence" value="ECO:0007669"/>
    <property type="project" value="UniProtKB-SubCell"/>
</dbReference>
<feature type="transmembrane region" description="Helical" evidence="9">
    <location>
        <begin position="218"/>
        <end position="239"/>
    </location>
</feature>
<evidence type="ECO:0000256" key="6">
    <source>
        <dbReference type="ARBA" id="ARBA00022847"/>
    </source>
</evidence>
<dbReference type="Proteomes" id="UP000199387">
    <property type="component" value="Unassembled WGS sequence"/>
</dbReference>
<feature type="transmembrane region" description="Helical" evidence="9">
    <location>
        <begin position="348"/>
        <end position="372"/>
    </location>
</feature>
<protein>
    <submittedName>
        <fullName evidence="10">Alanine or glycine:cation symporter, AGCS family</fullName>
    </submittedName>
</protein>
<dbReference type="FunFam" id="1.20.1740.10:FF:000004">
    <property type="entry name" value="Sodium:alanine symporter family protein"/>
    <property type="match status" value="1"/>
</dbReference>
<evidence type="ECO:0000256" key="4">
    <source>
        <dbReference type="ARBA" id="ARBA00022475"/>
    </source>
</evidence>
<gene>
    <name evidence="10" type="ORF">SAMN04488112_12517</name>
</gene>
<keyword evidence="5 9" id="KW-0812">Transmembrane</keyword>
<feature type="transmembrane region" description="Helical" evidence="9">
    <location>
        <begin position="188"/>
        <end position="206"/>
    </location>
</feature>
<reference evidence="10 11" key="1">
    <citation type="submission" date="2016-10" db="EMBL/GenBank/DDBJ databases">
        <authorList>
            <person name="de Groot N.N."/>
        </authorList>
    </citation>
    <scope>NUCLEOTIDE SEQUENCE [LARGE SCALE GENOMIC DNA]</scope>
    <source>
        <strain evidence="10 11">DSM 45514</strain>
    </source>
</reference>